<keyword evidence="1" id="KW-0472">Membrane</keyword>
<keyword evidence="1" id="KW-0812">Transmembrane</keyword>
<feature type="transmembrane region" description="Helical" evidence="1">
    <location>
        <begin position="129"/>
        <end position="147"/>
    </location>
</feature>
<dbReference type="Proteomes" id="UP000241421">
    <property type="component" value="Unassembled WGS sequence"/>
</dbReference>
<feature type="transmembrane region" description="Helical" evidence="1">
    <location>
        <begin position="159"/>
        <end position="180"/>
    </location>
</feature>
<comment type="caution">
    <text evidence="2">The sequence shown here is derived from an EMBL/GenBank/DDBJ whole genome shotgun (WGS) entry which is preliminary data.</text>
</comment>
<organism evidence="2 3">
    <name type="scientific">Massilia glaciei</name>
    <dbReference type="NCBI Taxonomy" id="1524097"/>
    <lineage>
        <taxon>Bacteria</taxon>
        <taxon>Pseudomonadati</taxon>
        <taxon>Pseudomonadota</taxon>
        <taxon>Betaproteobacteria</taxon>
        <taxon>Burkholderiales</taxon>
        <taxon>Oxalobacteraceae</taxon>
        <taxon>Telluria group</taxon>
        <taxon>Massilia</taxon>
    </lineage>
</organism>
<feature type="transmembrane region" description="Helical" evidence="1">
    <location>
        <begin position="43"/>
        <end position="64"/>
    </location>
</feature>
<dbReference type="EMBL" id="PXWF02000233">
    <property type="protein sequence ID" value="PWF47702.1"/>
    <property type="molecule type" value="Genomic_DNA"/>
</dbReference>
<feature type="transmembrane region" description="Helical" evidence="1">
    <location>
        <begin position="96"/>
        <end position="117"/>
    </location>
</feature>
<dbReference type="RefSeq" id="WP_106758023.1">
    <property type="nucleotide sequence ID" value="NZ_PXWF02000233.1"/>
</dbReference>
<evidence type="ECO:0000313" key="3">
    <source>
        <dbReference type="Proteomes" id="UP000241421"/>
    </source>
</evidence>
<dbReference type="OrthoDB" id="8774202at2"/>
<keyword evidence="3" id="KW-1185">Reference proteome</keyword>
<feature type="transmembrane region" description="Helical" evidence="1">
    <location>
        <begin position="20"/>
        <end position="38"/>
    </location>
</feature>
<keyword evidence="1" id="KW-1133">Transmembrane helix</keyword>
<reference evidence="2 3" key="1">
    <citation type="submission" date="2018-04" db="EMBL/GenBank/DDBJ databases">
        <title>Massilia violaceinigra sp. nov., a novel purple-pigmented bacterium isolated from Tianshan glacier, Xinjiang, China.</title>
        <authorList>
            <person name="Wang H."/>
        </authorList>
    </citation>
    <scope>NUCLEOTIDE SEQUENCE [LARGE SCALE GENOMIC DNA]</scope>
    <source>
        <strain evidence="2 3">B448-2</strain>
    </source>
</reference>
<dbReference type="AlphaFoldDB" id="A0A2U2HJS8"/>
<name>A0A2U2HJS8_9BURK</name>
<accession>A0A2U2HJS8</accession>
<gene>
    <name evidence="2" type="ORF">C7C56_014140</name>
</gene>
<proteinExistence type="predicted"/>
<evidence type="ECO:0000313" key="2">
    <source>
        <dbReference type="EMBL" id="PWF47702.1"/>
    </source>
</evidence>
<evidence type="ECO:0000256" key="1">
    <source>
        <dbReference type="SAM" id="Phobius"/>
    </source>
</evidence>
<protein>
    <submittedName>
        <fullName evidence="2">Uncharacterized protein</fullName>
    </submittedName>
</protein>
<sequence>MSAFDCGALAPAIVCRHGDLLLYLLPSAGLALVIRALAGSHPFFFVFTVAGTVCHELAHFWVGWLTGARPSSLSVIPRRAGQHWQLGSVTLTRVRWYNAAPAALAPFLIIALPFAVAWWRTGPGWRFELADLAIALALAPQWLSFWPSGADWRVARRSWPLLLPLAGAGWLALGGARTLFQFVKS</sequence>